<feature type="transmembrane region" description="Helical" evidence="7">
    <location>
        <begin position="20"/>
        <end position="40"/>
    </location>
</feature>
<proteinExistence type="predicted"/>
<keyword evidence="4 7" id="KW-0812">Transmembrane</keyword>
<feature type="transmembrane region" description="Helical" evidence="7">
    <location>
        <begin position="308"/>
        <end position="330"/>
    </location>
</feature>
<feature type="transmembrane region" description="Helical" evidence="7">
    <location>
        <begin position="164"/>
        <end position="191"/>
    </location>
</feature>
<comment type="subcellular location">
    <subcellularLocation>
        <location evidence="1">Cell membrane</location>
        <topology evidence="1">Multi-pass membrane protein</topology>
    </subcellularLocation>
</comment>
<evidence type="ECO:0000256" key="3">
    <source>
        <dbReference type="ARBA" id="ARBA00022475"/>
    </source>
</evidence>
<sequence>MTQAAERSPLPTVFWRMMGATGLNAVGQGVFAAALPLLAITITSDPRMVSSVLAVVYLPWLALSLPVGAFVDRYDRARLLWCSQALQALIAGIIALLLAFGSLDIIMLLILAFAMGACQVVIGNVAQTILPDILEKSSLSMANGYQQTIVNVGQQFVGPPLGSFFFAMAVALPFGIDVAVLVLAAVLLFTLPRAASRRVERLRLGRAIADGFLWLVGHRLLRTLAILLGINTFCFHLGNATLVLFATQELSVAPAGYGLLLAAAAVGGVVAGLLCSRIVDVLGARVALLGSLGINAVVFIAVGMSPHAVALGALLAVNGFCAVIWSVITVSMRQKIVPSDLLGRVNSIYRMVGWGLIPLGVLAGGFLAHWLGLRSPYPIGGCIRGVSLLVAAPVIIRAMRV</sequence>
<dbReference type="Gene3D" id="1.20.1250.20">
    <property type="entry name" value="MFS general substrate transporter like domains"/>
    <property type="match status" value="1"/>
</dbReference>
<feature type="transmembrane region" description="Helical" evidence="7">
    <location>
        <begin position="105"/>
        <end position="130"/>
    </location>
</feature>
<evidence type="ECO:0000256" key="5">
    <source>
        <dbReference type="ARBA" id="ARBA00022989"/>
    </source>
</evidence>
<keyword evidence="2" id="KW-0813">Transport</keyword>
<dbReference type="EMBL" id="JAUUCC010000024">
    <property type="protein sequence ID" value="MEE2051121.1"/>
    <property type="molecule type" value="Genomic_DNA"/>
</dbReference>
<dbReference type="InterPro" id="IPR020846">
    <property type="entry name" value="MFS_dom"/>
</dbReference>
<evidence type="ECO:0000256" key="1">
    <source>
        <dbReference type="ARBA" id="ARBA00004651"/>
    </source>
</evidence>
<keyword evidence="5 7" id="KW-1133">Transmembrane helix</keyword>
<dbReference type="PROSITE" id="PS50850">
    <property type="entry name" value="MFS"/>
    <property type="match status" value="1"/>
</dbReference>
<evidence type="ECO:0000256" key="7">
    <source>
        <dbReference type="SAM" id="Phobius"/>
    </source>
</evidence>
<evidence type="ECO:0000313" key="10">
    <source>
        <dbReference type="Proteomes" id="UP001348641"/>
    </source>
</evidence>
<dbReference type="CDD" id="cd06173">
    <property type="entry name" value="MFS_MefA_like"/>
    <property type="match status" value="1"/>
</dbReference>
<feature type="transmembrane region" description="Helical" evidence="7">
    <location>
        <begin position="52"/>
        <end position="71"/>
    </location>
</feature>
<gene>
    <name evidence="9" type="ORF">Q8A49_11525</name>
</gene>
<dbReference type="PANTHER" id="PTHR23513">
    <property type="entry name" value="INTEGRAL MEMBRANE EFFLUX PROTEIN-RELATED"/>
    <property type="match status" value="1"/>
</dbReference>
<dbReference type="Pfam" id="PF05977">
    <property type="entry name" value="MFS_3"/>
    <property type="match status" value="1"/>
</dbReference>
<feature type="transmembrane region" description="Helical" evidence="7">
    <location>
        <begin position="282"/>
        <end position="302"/>
    </location>
</feature>
<dbReference type="RefSeq" id="WP_330158281.1">
    <property type="nucleotide sequence ID" value="NZ_BAAAJA010000011.1"/>
</dbReference>
<accession>A0ABU7KP92</accession>
<feature type="transmembrane region" description="Helical" evidence="7">
    <location>
        <begin position="377"/>
        <end position="396"/>
    </location>
</feature>
<dbReference type="InterPro" id="IPR036259">
    <property type="entry name" value="MFS_trans_sf"/>
</dbReference>
<dbReference type="SUPFAM" id="SSF103473">
    <property type="entry name" value="MFS general substrate transporter"/>
    <property type="match status" value="1"/>
</dbReference>
<evidence type="ECO:0000259" key="8">
    <source>
        <dbReference type="PROSITE" id="PS50850"/>
    </source>
</evidence>
<dbReference type="PANTHER" id="PTHR23513:SF6">
    <property type="entry name" value="MAJOR FACILITATOR SUPERFAMILY ASSOCIATED DOMAIN-CONTAINING PROTEIN"/>
    <property type="match status" value="1"/>
</dbReference>
<reference evidence="9 10" key="1">
    <citation type="submission" date="2023-07" db="EMBL/GenBank/DDBJ databases">
        <authorList>
            <person name="Girao M."/>
            <person name="Carvalho M.F."/>
        </authorList>
    </citation>
    <scope>NUCLEOTIDE SEQUENCE [LARGE SCALE GENOMIC DNA]</scope>
    <source>
        <strain evidence="9 10">66/93</strain>
    </source>
</reference>
<evidence type="ECO:0000256" key="6">
    <source>
        <dbReference type="ARBA" id="ARBA00023136"/>
    </source>
</evidence>
<feature type="transmembrane region" description="Helical" evidence="7">
    <location>
        <begin position="77"/>
        <end position="98"/>
    </location>
</feature>
<dbReference type="Proteomes" id="UP001348641">
    <property type="component" value="Unassembled WGS sequence"/>
</dbReference>
<evidence type="ECO:0000256" key="2">
    <source>
        <dbReference type="ARBA" id="ARBA00022448"/>
    </source>
</evidence>
<evidence type="ECO:0000256" key="4">
    <source>
        <dbReference type="ARBA" id="ARBA00022692"/>
    </source>
</evidence>
<keyword evidence="3" id="KW-1003">Cell membrane</keyword>
<dbReference type="InterPro" id="IPR010290">
    <property type="entry name" value="TM_effector"/>
</dbReference>
<comment type="caution">
    <text evidence="9">The sequence shown here is derived from an EMBL/GenBank/DDBJ whole genome shotgun (WGS) entry which is preliminary data.</text>
</comment>
<feature type="transmembrane region" description="Helical" evidence="7">
    <location>
        <begin position="257"/>
        <end position="275"/>
    </location>
</feature>
<name>A0ABU7KP92_9ACTN</name>
<feature type="transmembrane region" description="Helical" evidence="7">
    <location>
        <begin position="224"/>
        <end position="245"/>
    </location>
</feature>
<feature type="transmembrane region" description="Helical" evidence="7">
    <location>
        <begin position="351"/>
        <end position="371"/>
    </location>
</feature>
<evidence type="ECO:0000313" key="9">
    <source>
        <dbReference type="EMBL" id="MEE2051121.1"/>
    </source>
</evidence>
<organism evidence="9 10">
    <name type="scientific">Nocardiopsis tropica</name>
    <dbReference type="NCBI Taxonomy" id="109330"/>
    <lineage>
        <taxon>Bacteria</taxon>
        <taxon>Bacillati</taxon>
        <taxon>Actinomycetota</taxon>
        <taxon>Actinomycetes</taxon>
        <taxon>Streptosporangiales</taxon>
        <taxon>Nocardiopsidaceae</taxon>
        <taxon>Nocardiopsis</taxon>
    </lineage>
</organism>
<protein>
    <submittedName>
        <fullName evidence="9">MFS transporter</fullName>
    </submittedName>
</protein>
<feature type="domain" description="Major facilitator superfamily (MFS) profile" evidence="8">
    <location>
        <begin position="13"/>
        <end position="401"/>
    </location>
</feature>
<keyword evidence="6 7" id="KW-0472">Membrane</keyword>